<keyword evidence="11" id="KW-1185">Reference proteome</keyword>
<feature type="domain" description="RING-type" evidence="9">
    <location>
        <begin position="267"/>
        <end position="566"/>
    </location>
</feature>
<dbReference type="Pfam" id="PF26191">
    <property type="entry name" value="RING-HC_RBR_RNF216"/>
    <property type="match status" value="1"/>
</dbReference>
<protein>
    <submittedName>
        <fullName evidence="10">E3 ubiquitin- ligase RNF216-like</fullName>
    </submittedName>
</protein>
<dbReference type="InterPro" id="IPR051628">
    <property type="entry name" value="LUBAC_E3_Ligases"/>
</dbReference>
<evidence type="ECO:0000256" key="5">
    <source>
        <dbReference type="ARBA" id="ARBA00022771"/>
    </source>
</evidence>
<evidence type="ECO:0000259" key="9">
    <source>
        <dbReference type="PROSITE" id="PS51873"/>
    </source>
</evidence>
<evidence type="ECO:0000256" key="8">
    <source>
        <dbReference type="SAM" id="Phobius"/>
    </source>
</evidence>
<keyword evidence="3" id="KW-0479">Metal-binding</keyword>
<name>A0AAI9EC04_9PEZI</name>
<comment type="pathway">
    <text evidence="1">Protein modification; protein ubiquitination.</text>
</comment>
<sequence length="637" mass="71661">MDLVPLPKSNGRLWKNKADFFRPFRSAAAAAAGENIEPLYEPGLAHGPEDRNVKELNEALRVLVELFPDVEVEVLREMVVNVSKESRVELVAEAMLKKRRKGTGRVRLEAEGGGKKGENADGLEKEDLFRSESYKKAVKQVFCQEFRNLSHSTIRGVLAEQNFSYTLSRPILQQVTSRSWRFSISNLWARKATDSTVAAGGHPFIVWKTNGAEPEPIVRKTGCEELDQELYEQFVEPIVARQRQERLQADFAAASEINEKQAEEAAALFDCECCFGSVPFESIATCDDGCHYLCMDCIRRTVHEALYGQGWARTADLKRSTVRCFAPTSSDCNGCIPSQLVQRSLNQGTNNQDAWQEFQARTTSETLLKSGLPLQRCPFCNYAETNELPSPKLKHPLAIWHHITTKAPPAFQILFLSLLMALSLFFVPLLCLAAISWLLCETLPAAHNPLKASITRVQASRRTLRFQCQNPTCRRVTCTRCTAPHRNGHICFEDEKTSLRTAIETSATLAIKRTCPRCLLSFIKSSGCNKLVCNCGYTMCYVCRAEIGKEGYVHFCQHFRPHGGVCGECERCDLYGDEDEESVLRRAVEGAEREWRERNDGEDGQEGSRRMIEVIVGDRKKGWWEGWVDGVVEAVLA</sequence>
<dbReference type="InterPro" id="IPR047544">
    <property type="entry name" value="RING-HC_RBR_RNF216"/>
</dbReference>
<evidence type="ECO:0000256" key="4">
    <source>
        <dbReference type="ARBA" id="ARBA00022737"/>
    </source>
</evidence>
<dbReference type="GO" id="GO:0016874">
    <property type="term" value="F:ligase activity"/>
    <property type="evidence" value="ECO:0007669"/>
    <property type="project" value="UniProtKB-KW"/>
</dbReference>
<keyword evidence="6" id="KW-0833">Ubl conjugation pathway</keyword>
<dbReference type="EMBL" id="CAVMBE010000041">
    <property type="protein sequence ID" value="CAK4030847.1"/>
    <property type="molecule type" value="Genomic_DNA"/>
</dbReference>
<comment type="caution">
    <text evidence="10">The sequence shown here is derived from an EMBL/GenBank/DDBJ whole genome shotgun (WGS) entry which is preliminary data.</text>
</comment>
<dbReference type="Pfam" id="PF26200">
    <property type="entry name" value="Rcat_RNF216"/>
    <property type="match status" value="1"/>
</dbReference>
<evidence type="ECO:0000256" key="2">
    <source>
        <dbReference type="ARBA" id="ARBA00022679"/>
    </source>
</evidence>
<dbReference type="AlphaFoldDB" id="A0AAI9EC04"/>
<dbReference type="Pfam" id="PF26112">
    <property type="entry name" value="UBA_RNF216"/>
    <property type="match status" value="1"/>
</dbReference>
<dbReference type="GO" id="GO:0016740">
    <property type="term" value="F:transferase activity"/>
    <property type="evidence" value="ECO:0007669"/>
    <property type="project" value="UniProtKB-KW"/>
</dbReference>
<keyword evidence="5" id="KW-0863">Zinc-finger</keyword>
<keyword evidence="2" id="KW-0808">Transferase</keyword>
<organism evidence="10 11">
    <name type="scientific">Lecanosticta acicola</name>
    <dbReference type="NCBI Taxonomy" id="111012"/>
    <lineage>
        <taxon>Eukaryota</taxon>
        <taxon>Fungi</taxon>
        <taxon>Dikarya</taxon>
        <taxon>Ascomycota</taxon>
        <taxon>Pezizomycotina</taxon>
        <taxon>Dothideomycetes</taxon>
        <taxon>Dothideomycetidae</taxon>
        <taxon>Mycosphaerellales</taxon>
        <taxon>Mycosphaerellaceae</taxon>
        <taxon>Lecanosticta</taxon>
    </lineage>
</organism>
<dbReference type="InterPro" id="IPR044066">
    <property type="entry name" value="TRIAD_supradom"/>
</dbReference>
<reference evidence="10" key="1">
    <citation type="submission" date="2023-11" db="EMBL/GenBank/DDBJ databases">
        <authorList>
            <person name="Alioto T."/>
            <person name="Alioto T."/>
            <person name="Gomez Garrido J."/>
        </authorList>
    </citation>
    <scope>NUCLEOTIDE SEQUENCE</scope>
</reference>
<dbReference type="InterPro" id="IPR047546">
    <property type="entry name" value="Rcat_RBR_RNF216"/>
</dbReference>
<evidence type="ECO:0000313" key="11">
    <source>
        <dbReference type="Proteomes" id="UP001296104"/>
    </source>
</evidence>
<evidence type="ECO:0000256" key="7">
    <source>
        <dbReference type="ARBA" id="ARBA00022833"/>
    </source>
</evidence>
<accession>A0AAI9EC04</accession>
<keyword evidence="8" id="KW-0472">Membrane</keyword>
<dbReference type="SUPFAM" id="SSF57850">
    <property type="entry name" value="RING/U-box"/>
    <property type="match status" value="1"/>
</dbReference>
<dbReference type="CDD" id="cd16630">
    <property type="entry name" value="RING-HC_RBR_RNF216"/>
    <property type="match status" value="1"/>
</dbReference>
<dbReference type="CDD" id="cd20353">
    <property type="entry name" value="Rcat_RBR_RNF216"/>
    <property type="match status" value="1"/>
</dbReference>
<proteinExistence type="predicted"/>
<feature type="transmembrane region" description="Helical" evidence="8">
    <location>
        <begin position="413"/>
        <end position="439"/>
    </location>
</feature>
<evidence type="ECO:0000256" key="6">
    <source>
        <dbReference type="ARBA" id="ARBA00022786"/>
    </source>
</evidence>
<gene>
    <name evidence="10" type="ORF">LECACI_7A006005</name>
</gene>
<evidence type="ECO:0000256" key="3">
    <source>
        <dbReference type="ARBA" id="ARBA00022723"/>
    </source>
</evidence>
<dbReference type="Proteomes" id="UP001296104">
    <property type="component" value="Unassembled WGS sequence"/>
</dbReference>
<dbReference type="Gene3D" id="1.20.120.1750">
    <property type="match status" value="1"/>
</dbReference>
<keyword evidence="4" id="KW-0677">Repeat</keyword>
<keyword evidence="8" id="KW-0812">Transmembrane</keyword>
<dbReference type="GO" id="GO:0008270">
    <property type="term" value="F:zinc ion binding"/>
    <property type="evidence" value="ECO:0007669"/>
    <property type="project" value="UniProtKB-KW"/>
</dbReference>
<keyword evidence="7" id="KW-0862">Zinc</keyword>
<keyword evidence="8" id="KW-1133">Transmembrane helix</keyword>
<dbReference type="PANTHER" id="PTHR22770:SF42">
    <property type="entry name" value="FINGER PROTEIN (ZIN), PUTATIVE (AFU_ORTHOLOGUE AFUA_4G03910)-RELATED"/>
    <property type="match status" value="1"/>
</dbReference>
<keyword evidence="10" id="KW-0436">Ligase</keyword>
<evidence type="ECO:0000256" key="1">
    <source>
        <dbReference type="ARBA" id="ARBA00004906"/>
    </source>
</evidence>
<evidence type="ECO:0000313" key="10">
    <source>
        <dbReference type="EMBL" id="CAK4030847.1"/>
    </source>
</evidence>
<dbReference type="InterPro" id="IPR058758">
    <property type="entry name" value="UBA_RNF216"/>
</dbReference>
<dbReference type="PANTHER" id="PTHR22770">
    <property type="entry name" value="UBIQUITIN CONJUGATING ENZYME 7 INTERACTING PROTEIN-RELATED"/>
    <property type="match status" value="1"/>
</dbReference>
<dbReference type="PROSITE" id="PS51873">
    <property type="entry name" value="TRIAD"/>
    <property type="match status" value="1"/>
</dbReference>